<evidence type="ECO:0000259" key="2">
    <source>
        <dbReference type="Pfam" id="PF04909"/>
    </source>
</evidence>
<proteinExistence type="predicted"/>
<dbReference type="InterPro" id="IPR032466">
    <property type="entry name" value="Metal_Hydrolase"/>
</dbReference>
<dbReference type="InterPro" id="IPR032465">
    <property type="entry name" value="ACMSD"/>
</dbReference>
<organism evidence="3 4">
    <name type="scientific">Barrientosiimonas humi</name>
    <dbReference type="NCBI Taxonomy" id="999931"/>
    <lineage>
        <taxon>Bacteria</taxon>
        <taxon>Bacillati</taxon>
        <taxon>Actinomycetota</taxon>
        <taxon>Actinomycetes</taxon>
        <taxon>Micrococcales</taxon>
        <taxon>Dermacoccaceae</taxon>
        <taxon>Barrientosiimonas</taxon>
    </lineage>
</organism>
<keyword evidence="1" id="KW-0456">Lyase</keyword>
<evidence type="ECO:0000256" key="1">
    <source>
        <dbReference type="ARBA" id="ARBA00023239"/>
    </source>
</evidence>
<comment type="caution">
    <text evidence="3">The sequence shown here is derived from an EMBL/GenBank/DDBJ whole genome shotgun (WGS) entry which is preliminary data.</text>
</comment>
<dbReference type="PANTHER" id="PTHR21240:SF28">
    <property type="entry name" value="ISO-OROTATE DECARBOXYLASE (EUROFUNG)"/>
    <property type="match status" value="1"/>
</dbReference>
<evidence type="ECO:0000313" key="3">
    <source>
        <dbReference type="EMBL" id="TQL33063.1"/>
    </source>
</evidence>
<dbReference type="AlphaFoldDB" id="A0A542XB56"/>
<sequence length="414" mass="47157">MSTTADQPRVTRHPVQQLDFSSDTREILRNATRDIETFGLRDRLIVDIDSHHEEILEWDEVLGNLDDEVLRDYGRGIAESVSGAREFALTADMPGLRFQEVGGRIPHAPERREPVPEGEGQSYTVTERAIDALGIDYQVVFPQTMLGIGMHPSPRIATALIMAYNKWFTEKVLGRDPRIKTMLGLPITDPDAAIETIRLYHDHPGVLGFLITSQRFFSVHENAYMPVYAELEKHGMPLGFHAGPNWGDSWTKTMNRFTAVHAMSFVTCNMTHLSNWLFNGLPERFPGLDVIWIESGLAWIPFLMQRLDHEYLLRVSDAPLLEKFPSEYMREMYYTTQPLEVSHPQALRQTLDMMNAEQTLLYSSDWPHWDFDPPARIMTIDGLSETARDNILGRNAQRLFGTDKLPDPAHLAGA</sequence>
<reference evidence="3 4" key="1">
    <citation type="submission" date="2019-06" db="EMBL/GenBank/DDBJ databases">
        <title>Sequencing the genomes of 1000 actinobacteria strains.</title>
        <authorList>
            <person name="Klenk H.-P."/>
        </authorList>
    </citation>
    <scope>NUCLEOTIDE SEQUENCE [LARGE SCALE GENOMIC DNA]</scope>
    <source>
        <strain evidence="3 4">DSM 24617</strain>
    </source>
</reference>
<dbReference type="Gene3D" id="3.20.20.140">
    <property type="entry name" value="Metal-dependent hydrolases"/>
    <property type="match status" value="1"/>
</dbReference>
<dbReference type="EMBL" id="VFOK01000001">
    <property type="protein sequence ID" value="TQL33063.1"/>
    <property type="molecule type" value="Genomic_DNA"/>
</dbReference>
<feature type="domain" description="Amidohydrolase-related" evidence="2">
    <location>
        <begin position="153"/>
        <end position="401"/>
    </location>
</feature>
<keyword evidence="4" id="KW-1185">Reference proteome</keyword>
<dbReference type="Proteomes" id="UP000318336">
    <property type="component" value="Unassembled WGS sequence"/>
</dbReference>
<dbReference type="GO" id="GO:0016787">
    <property type="term" value="F:hydrolase activity"/>
    <property type="evidence" value="ECO:0007669"/>
    <property type="project" value="InterPro"/>
</dbReference>
<dbReference type="OrthoDB" id="8673173at2"/>
<gene>
    <name evidence="3" type="ORF">FB554_1197</name>
</gene>
<accession>A0A542XB56</accession>
<evidence type="ECO:0000313" key="4">
    <source>
        <dbReference type="Proteomes" id="UP000318336"/>
    </source>
</evidence>
<dbReference type="Pfam" id="PF04909">
    <property type="entry name" value="Amidohydro_2"/>
    <property type="match status" value="1"/>
</dbReference>
<protein>
    <recommendedName>
        <fullName evidence="2">Amidohydrolase-related domain-containing protein</fullName>
    </recommendedName>
</protein>
<dbReference type="RefSeq" id="WP_142005128.1">
    <property type="nucleotide sequence ID" value="NZ_CAJTBP010000001.1"/>
</dbReference>
<dbReference type="GO" id="GO:0016831">
    <property type="term" value="F:carboxy-lyase activity"/>
    <property type="evidence" value="ECO:0007669"/>
    <property type="project" value="InterPro"/>
</dbReference>
<dbReference type="SUPFAM" id="SSF51556">
    <property type="entry name" value="Metallo-dependent hydrolases"/>
    <property type="match status" value="1"/>
</dbReference>
<dbReference type="GO" id="GO:0019748">
    <property type="term" value="P:secondary metabolic process"/>
    <property type="evidence" value="ECO:0007669"/>
    <property type="project" value="TreeGrafter"/>
</dbReference>
<name>A0A542XB56_9MICO</name>
<dbReference type="PANTHER" id="PTHR21240">
    <property type="entry name" value="2-AMINO-3-CARBOXYLMUCONATE-6-SEMIALDEHYDE DECARBOXYLASE"/>
    <property type="match status" value="1"/>
</dbReference>
<dbReference type="InterPro" id="IPR006680">
    <property type="entry name" value="Amidohydro-rel"/>
</dbReference>
<dbReference type="GO" id="GO:0005737">
    <property type="term" value="C:cytoplasm"/>
    <property type="evidence" value="ECO:0007669"/>
    <property type="project" value="TreeGrafter"/>
</dbReference>